<evidence type="ECO:0000313" key="1">
    <source>
        <dbReference type="EMBL" id="KWV50486.1"/>
    </source>
</evidence>
<dbReference type="RefSeq" id="WP_066511677.1">
    <property type="nucleotide sequence ID" value="NZ_LNCU01000095.1"/>
</dbReference>
<proteinExistence type="predicted"/>
<protein>
    <submittedName>
        <fullName evidence="1">Uncharacterized protein</fullName>
    </submittedName>
</protein>
<gene>
    <name evidence="1" type="ORF">AS156_14265</name>
</gene>
<dbReference type="AlphaFoldDB" id="A0A109JK74"/>
<comment type="caution">
    <text evidence="1">The sequence shown here is derived from an EMBL/GenBank/DDBJ whole genome shotgun (WGS) entry which is preliminary data.</text>
</comment>
<sequence length="116" mass="12897">MTVRIDLSALSADDLCQLAGALRVAPGQRSLATRAALRQSDDAIRELAAFYPGTRNAQARAIHADLQRYAGSTWARTRGDVECRHGDRRRVLIWRILQFRGGRAPCVRLINGILSR</sequence>
<evidence type="ECO:0000313" key="2">
    <source>
        <dbReference type="Proteomes" id="UP000057737"/>
    </source>
</evidence>
<organism evidence="1 2">
    <name type="scientific">Bradyrhizobium macuxiense</name>
    <dbReference type="NCBI Taxonomy" id="1755647"/>
    <lineage>
        <taxon>Bacteria</taxon>
        <taxon>Pseudomonadati</taxon>
        <taxon>Pseudomonadota</taxon>
        <taxon>Alphaproteobacteria</taxon>
        <taxon>Hyphomicrobiales</taxon>
        <taxon>Nitrobacteraceae</taxon>
        <taxon>Bradyrhizobium</taxon>
    </lineage>
</organism>
<dbReference type="OrthoDB" id="8256545at2"/>
<dbReference type="EMBL" id="LNCU01000095">
    <property type="protein sequence ID" value="KWV50486.1"/>
    <property type="molecule type" value="Genomic_DNA"/>
</dbReference>
<keyword evidence="2" id="KW-1185">Reference proteome</keyword>
<dbReference type="Proteomes" id="UP000057737">
    <property type="component" value="Unassembled WGS sequence"/>
</dbReference>
<accession>A0A109JK74</accession>
<reference evidence="1 2" key="1">
    <citation type="submission" date="2015-11" db="EMBL/GenBank/DDBJ databases">
        <title>Draft Genome Sequence of the Strain BR 10303 (Bradyrhizobium sp.) isolated from nodules of Centrolobium paraense.</title>
        <authorList>
            <person name="Zelli J.E."/>
            <person name="Simoes-Araujo J.L."/>
            <person name="Barauna A.C."/>
            <person name="Silva K."/>
        </authorList>
    </citation>
    <scope>NUCLEOTIDE SEQUENCE [LARGE SCALE GENOMIC DNA]</scope>
    <source>
        <strain evidence="1 2">BR 10303</strain>
    </source>
</reference>
<name>A0A109JK74_9BRAD</name>